<dbReference type="Proteomes" id="UP000309215">
    <property type="component" value="Unassembled WGS sequence"/>
</dbReference>
<reference evidence="2 3" key="1">
    <citation type="submission" date="2019-04" db="EMBL/GenBank/DDBJ databases">
        <authorList>
            <person name="Li Y."/>
            <person name="Wang J."/>
        </authorList>
    </citation>
    <scope>NUCLEOTIDE SEQUENCE [LARGE SCALE GENOMIC DNA]</scope>
    <source>
        <strain evidence="2 3">DSM 14668</strain>
    </source>
</reference>
<comment type="caution">
    <text evidence="2">The sequence shown here is derived from an EMBL/GenBank/DDBJ whole genome shotgun (WGS) entry which is preliminary data.</text>
</comment>
<proteinExistence type="predicted"/>
<protein>
    <submittedName>
        <fullName evidence="2">Uncharacterized protein</fullName>
    </submittedName>
</protein>
<dbReference type="InterPro" id="IPR046279">
    <property type="entry name" value="DUF6312"/>
</dbReference>
<dbReference type="RefSeq" id="WP_136934958.1">
    <property type="nucleotide sequence ID" value="NZ_SSMQ01000076.1"/>
</dbReference>
<gene>
    <name evidence="2" type="ORF">E8A74_42990</name>
</gene>
<dbReference type="Pfam" id="PF19831">
    <property type="entry name" value="DUF6312"/>
    <property type="match status" value="1"/>
</dbReference>
<dbReference type="AlphaFoldDB" id="A0A4U1IUE0"/>
<keyword evidence="3" id="KW-1185">Reference proteome</keyword>
<feature type="region of interest" description="Disordered" evidence="1">
    <location>
        <begin position="36"/>
        <end position="64"/>
    </location>
</feature>
<dbReference type="EMBL" id="SSMQ01000076">
    <property type="protein sequence ID" value="TKC98033.1"/>
    <property type="molecule type" value="Genomic_DNA"/>
</dbReference>
<sequence length="144" mass="15703">MADVAAPNAAPETPSVEIAEAETGLSLKGRRKPIVVRVKGSGKKRKYSRSLKGLQQSLHRSTKGGNRMVKAIAAGLKTYTKRADKSSKKRRDGMIRDILKNSAAGFGKTLSKSSKVPSLMAKSVSGKTVRRRVRVMKNVFGFFR</sequence>
<evidence type="ECO:0000313" key="2">
    <source>
        <dbReference type="EMBL" id="TKC98033.1"/>
    </source>
</evidence>
<accession>A0A4U1IUE0</accession>
<name>A0A4U1IUE0_9BACT</name>
<evidence type="ECO:0000313" key="3">
    <source>
        <dbReference type="Proteomes" id="UP000309215"/>
    </source>
</evidence>
<feature type="region of interest" description="Disordered" evidence="1">
    <location>
        <begin position="1"/>
        <end position="24"/>
    </location>
</feature>
<feature type="compositionally biased region" description="Basic residues" evidence="1">
    <location>
        <begin position="36"/>
        <end position="49"/>
    </location>
</feature>
<evidence type="ECO:0000256" key="1">
    <source>
        <dbReference type="SAM" id="MobiDB-lite"/>
    </source>
</evidence>
<organism evidence="2 3">
    <name type="scientific">Polyangium fumosum</name>
    <dbReference type="NCBI Taxonomy" id="889272"/>
    <lineage>
        <taxon>Bacteria</taxon>
        <taxon>Pseudomonadati</taxon>
        <taxon>Myxococcota</taxon>
        <taxon>Polyangia</taxon>
        <taxon>Polyangiales</taxon>
        <taxon>Polyangiaceae</taxon>
        <taxon>Polyangium</taxon>
    </lineage>
</organism>